<reference evidence="1 2" key="1">
    <citation type="submission" date="2018-07" db="EMBL/GenBank/DDBJ databases">
        <title>GABA Modulating Bacteria of the Human Gut Microbiota.</title>
        <authorList>
            <person name="Strandwitz P."/>
            <person name="Kim K.H."/>
            <person name="Terekhova D."/>
            <person name="Liu J.K."/>
            <person name="Sharma A."/>
            <person name="Levering J."/>
            <person name="Mcdonald D."/>
            <person name="Dietrich D."/>
            <person name="Ramadhar T.R."/>
            <person name="Lekbua A."/>
            <person name="Mroue N."/>
            <person name="Liston C."/>
            <person name="Stewart E.J."/>
            <person name="Dubin M.J."/>
            <person name="Zengler K."/>
            <person name="Knight R."/>
            <person name="Gilbert J.A."/>
            <person name="Clardy J."/>
            <person name="Lewis K."/>
        </authorList>
    </citation>
    <scope>NUCLEOTIDE SEQUENCE [LARGE SCALE GENOMIC DNA]</scope>
    <source>
        <strain evidence="1 2">KLE1738</strain>
    </source>
</reference>
<gene>
    <name evidence="1" type="ORF">DV520_09455</name>
</gene>
<evidence type="ECO:0008006" key="3">
    <source>
        <dbReference type="Google" id="ProtNLM"/>
    </source>
</evidence>
<accession>A0A3E2B1W7</accession>
<dbReference type="RefSeq" id="WP_021918730.1">
    <property type="nucleotide sequence ID" value="NZ_CAKXKJ010000031.1"/>
</dbReference>
<sequence length="70" mass="8000">MDLRNNQITVRELLADPKARQVLARQFPQVINRPIVAKSGSMTLDKAMKLGAAYVPKRVIQETLEELRRL</sequence>
<dbReference type="AlphaFoldDB" id="A0A3E2B1W7"/>
<evidence type="ECO:0000313" key="1">
    <source>
        <dbReference type="EMBL" id="RFT06028.1"/>
    </source>
</evidence>
<comment type="caution">
    <text evidence="1">The sequence shown here is derived from an EMBL/GenBank/DDBJ whole genome shotgun (WGS) entry which is preliminary data.</text>
</comment>
<protein>
    <recommendedName>
        <fullName evidence="3">DUF1858 domain-containing protein</fullName>
    </recommendedName>
</protein>
<dbReference type="EMBL" id="QQRQ01000018">
    <property type="protein sequence ID" value="RFT06028.1"/>
    <property type="molecule type" value="Genomic_DNA"/>
</dbReference>
<keyword evidence="2" id="KW-1185">Reference proteome</keyword>
<proteinExistence type="predicted"/>
<name>A0A3E2B1W7_9FIRM</name>
<evidence type="ECO:0000313" key="2">
    <source>
        <dbReference type="Proteomes" id="UP000260649"/>
    </source>
</evidence>
<dbReference type="Proteomes" id="UP000260649">
    <property type="component" value="Unassembled WGS sequence"/>
</dbReference>
<dbReference type="OrthoDB" id="1857314at2"/>
<dbReference type="GeneID" id="97995957"/>
<organism evidence="1 2">
    <name type="scientific">Evtepia gabavorous</name>
    <dbReference type="NCBI Taxonomy" id="2211183"/>
    <lineage>
        <taxon>Bacteria</taxon>
        <taxon>Bacillati</taxon>
        <taxon>Bacillota</taxon>
        <taxon>Clostridia</taxon>
        <taxon>Eubacteriales</taxon>
        <taxon>Evtepia</taxon>
    </lineage>
</organism>